<dbReference type="OrthoDB" id="9781491at2"/>
<dbReference type="GO" id="GO:0008939">
    <property type="term" value="F:nicotinate-nucleotide-dimethylbenzimidazole phosphoribosyltransferase activity"/>
    <property type="evidence" value="ECO:0007669"/>
    <property type="project" value="UniProtKB-UniRule"/>
</dbReference>
<evidence type="ECO:0000256" key="2">
    <source>
        <dbReference type="ARBA" id="ARBA00007110"/>
    </source>
</evidence>
<dbReference type="Pfam" id="PF02277">
    <property type="entry name" value="DBI_PRT"/>
    <property type="match status" value="1"/>
</dbReference>
<keyword evidence="5 10" id="KW-0169">Cobalamin biosynthesis</keyword>
<evidence type="ECO:0000256" key="9">
    <source>
        <dbReference type="ARBA" id="ARBA00047340"/>
    </source>
</evidence>
<evidence type="ECO:0000313" key="12">
    <source>
        <dbReference type="Proteomes" id="UP000198924"/>
    </source>
</evidence>
<dbReference type="InterPro" id="IPR036087">
    <property type="entry name" value="Nict_dMeBzImd_PRibTrfase_sf"/>
</dbReference>
<dbReference type="InterPro" id="IPR003200">
    <property type="entry name" value="Nict_dMeBzImd_PRibTrfase"/>
</dbReference>
<sequence>MNSFAEWLKKPVKLVDKTHEQKALARQQQLTKPPGSLGQLENLAVKIASLQASEIPDLTHVHITVYAADHGVMAEGVSAFPQSVTAAMIRNFASGGAAINVLAQELTAKLDVINVGTVDTLEDIPGVLDKRIDAGTANFCDGPAMTEHQCQQAILIGRDNVLSDIENTQLYIAGEMGIGNTSTATALASAILKCDPADLVGPGTGLDLQSIQHKLTVIQRALKLHADKLEGDILTLLQSLGGFEIAAMVGAYLSCAKQGVPVLIDGFISTTAALTAEKIQPGCKNWFIYSHQSAEPGHKVVLDALDAKPLLKLDMRLGEGSGAAVAVPLLRQACLLHNGMATFEQANISKGDK</sequence>
<evidence type="ECO:0000256" key="5">
    <source>
        <dbReference type="ARBA" id="ARBA00022573"/>
    </source>
</evidence>
<comment type="pathway">
    <text evidence="1 10">Nucleoside biosynthesis; alpha-ribazole biosynthesis; alpha-ribazole from 5,6-dimethylbenzimidazole: step 1/2.</text>
</comment>
<reference evidence="12" key="1">
    <citation type="submission" date="2016-10" db="EMBL/GenBank/DDBJ databases">
        <authorList>
            <person name="Varghese N."/>
            <person name="Submissions S."/>
        </authorList>
    </citation>
    <scope>NUCLEOTIDE SEQUENCE [LARGE SCALE GENOMIC DNA]</scope>
    <source>
        <strain evidence="12">DSM 11578</strain>
    </source>
</reference>
<protein>
    <recommendedName>
        <fullName evidence="4 10">Nicotinate-nucleotide--dimethylbenzimidazole phosphoribosyltransferase</fullName>
        <shortName evidence="10">NN:DBI PRT</shortName>
        <ecNumber evidence="3 10">2.4.2.21</ecNumber>
    </recommendedName>
    <alternativeName>
        <fullName evidence="8 10">N(1)-alpha-phosphoribosyltransferase</fullName>
    </alternativeName>
</protein>
<dbReference type="STRING" id="45496.SAMN04488079_11247"/>
<dbReference type="Proteomes" id="UP000198924">
    <property type="component" value="Unassembled WGS sequence"/>
</dbReference>
<evidence type="ECO:0000256" key="6">
    <source>
        <dbReference type="ARBA" id="ARBA00022676"/>
    </source>
</evidence>
<comment type="similarity">
    <text evidence="2 10">Belongs to the CobT family.</text>
</comment>
<comment type="function">
    <text evidence="10">Catalyzes the synthesis of alpha-ribazole-5'-phosphate from nicotinate mononucleotide (NAMN) and 5,6-dimethylbenzimidazole (DMB).</text>
</comment>
<dbReference type="PANTHER" id="PTHR43463">
    <property type="entry name" value="NICOTINATE-NUCLEOTIDE--DIMETHYLBENZIMIDAZOLE PHOSPHORIBOSYLTRANSFERASE"/>
    <property type="match status" value="1"/>
</dbReference>
<comment type="catalytic activity">
    <reaction evidence="9 10">
        <text>5,6-dimethylbenzimidazole + nicotinate beta-D-ribonucleotide = alpha-ribazole 5'-phosphate + nicotinate + H(+)</text>
        <dbReference type="Rhea" id="RHEA:11196"/>
        <dbReference type="ChEBI" id="CHEBI:15378"/>
        <dbReference type="ChEBI" id="CHEBI:15890"/>
        <dbReference type="ChEBI" id="CHEBI:32544"/>
        <dbReference type="ChEBI" id="CHEBI:57502"/>
        <dbReference type="ChEBI" id="CHEBI:57918"/>
        <dbReference type="EC" id="2.4.2.21"/>
    </reaction>
</comment>
<dbReference type="NCBIfam" id="TIGR03160">
    <property type="entry name" value="cobT_DBIPRT"/>
    <property type="match status" value="1"/>
</dbReference>
<dbReference type="SUPFAM" id="SSF52733">
    <property type="entry name" value="Nicotinate mononucleotide:5,6-dimethylbenzimidazole phosphoribosyltransferase (CobT)"/>
    <property type="match status" value="1"/>
</dbReference>
<evidence type="ECO:0000256" key="3">
    <source>
        <dbReference type="ARBA" id="ARBA00011991"/>
    </source>
</evidence>
<dbReference type="EC" id="2.4.2.21" evidence="3 10"/>
<dbReference type="FunFam" id="3.40.50.10210:FF:000001">
    <property type="entry name" value="Nicotinate-nucleotide--dimethylbenzimidazole phosphoribosyltransferase"/>
    <property type="match status" value="1"/>
</dbReference>
<dbReference type="InterPro" id="IPR017846">
    <property type="entry name" value="Nict_dMeBzImd_PRibTrfase_bact"/>
</dbReference>
<gene>
    <name evidence="10" type="primary">cobT</name>
    <name evidence="11" type="ORF">SAMN04488079_11247</name>
</gene>
<accession>A0A1I3ZW82</accession>
<evidence type="ECO:0000256" key="4">
    <source>
        <dbReference type="ARBA" id="ARBA00015486"/>
    </source>
</evidence>
<dbReference type="NCBIfam" id="NF000996">
    <property type="entry name" value="PRK00105.1"/>
    <property type="match status" value="1"/>
</dbReference>
<dbReference type="UniPathway" id="UPA00061">
    <property type="reaction ID" value="UER00516"/>
</dbReference>
<dbReference type="EMBL" id="FOSH01000012">
    <property type="protein sequence ID" value="SFK48150.1"/>
    <property type="molecule type" value="Genomic_DNA"/>
</dbReference>
<evidence type="ECO:0000256" key="8">
    <source>
        <dbReference type="ARBA" id="ARBA00030686"/>
    </source>
</evidence>
<dbReference type="InterPro" id="IPR023195">
    <property type="entry name" value="Nict_dMeBzImd_PRibTrfase_N"/>
</dbReference>
<evidence type="ECO:0000313" key="11">
    <source>
        <dbReference type="EMBL" id="SFK48150.1"/>
    </source>
</evidence>
<name>A0A1I3ZW82_9GAMM</name>
<dbReference type="AlphaFoldDB" id="A0A1I3ZW82"/>
<organism evidence="11 12">
    <name type="scientific">Methylophaga sulfidovorans</name>
    <dbReference type="NCBI Taxonomy" id="45496"/>
    <lineage>
        <taxon>Bacteria</taxon>
        <taxon>Pseudomonadati</taxon>
        <taxon>Pseudomonadota</taxon>
        <taxon>Gammaproteobacteria</taxon>
        <taxon>Thiotrichales</taxon>
        <taxon>Piscirickettsiaceae</taxon>
        <taxon>Methylophaga</taxon>
    </lineage>
</organism>
<dbReference type="CDD" id="cd02439">
    <property type="entry name" value="DMB-PRT_CobT"/>
    <property type="match status" value="1"/>
</dbReference>
<keyword evidence="7 10" id="KW-0808">Transferase</keyword>
<evidence type="ECO:0000256" key="1">
    <source>
        <dbReference type="ARBA" id="ARBA00005049"/>
    </source>
</evidence>
<dbReference type="HAMAP" id="MF_00230">
    <property type="entry name" value="CobT"/>
    <property type="match status" value="1"/>
</dbReference>
<dbReference type="Gene3D" id="3.40.50.10210">
    <property type="match status" value="1"/>
</dbReference>
<evidence type="ECO:0000256" key="7">
    <source>
        <dbReference type="ARBA" id="ARBA00022679"/>
    </source>
</evidence>
<dbReference type="GO" id="GO:0009236">
    <property type="term" value="P:cobalamin biosynthetic process"/>
    <property type="evidence" value="ECO:0007669"/>
    <property type="project" value="UniProtKB-UniRule"/>
</dbReference>
<evidence type="ECO:0000256" key="10">
    <source>
        <dbReference type="HAMAP-Rule" id="MF_00230"/>
    </source>
</evidence>
<dbReference type="Gene3D" id="1.10.1610.10">
    <property type="match status" value="1"/>
</dbReference>
<keyword evidence="6 10" id="KW-0328">Glycosyltransferase</keyword>
<keyword evidence="12" id="KW-1185">Reference proteome</keyword>
<proteinExistence type="inferred from homology"/>
<dbReference type="PANTHER" id="PTHR43463:SF1">
    <property type="entry name" value="NICOTINATE-NUCLEOTIDE--DIMETHYLBENZIMIDAZOLE PHOSPHORIBOSYLTRANSFERASE"/>
    <property type="match status" value="1"/>
</dbReference>
<dbReference type="RefSeq" id="WP_091714477.1">
    <property type="nucleotide sequence ID" value="NZ_FOSH01000012.1"/>
</dbReference>
<feature type="active site" description="Proton acceptor" evidence="10">
    <location>
        <position position="319"/>
    </location>
</feature>